<protein>
    <submittedName>
        <fullName evidence="1">Uncharacterized protein</fullName>
    </submittedName>
</protein>
<sequence length="78" mass="9208">MRDSQITDNKVIRPNIERRMLYPWSRCVTRRKMKKTASSSLLSCFKMVAFRFAVKLRLLAHATTMLMYFDGEHFAMSS</sequence>
<reference evidence="1 2" key="1">
    <citation type="submission" date="2015-01" db="EMBL/GenBank/DDBJ databases">
        <title>Evolution of Trichinella species and genotypes.</title>
        <authorList>
            <person name="Korhonen P.K."/>
            <person name="Edoardo P."/>
            <person name="Giuseppe L.R."/>
            <person name="Gasser R.B."/>
        </authorList>
    </citation>
    <scope>NUCLEOTIDE SEQUENCE [LARGE SCALE GENOMIC DNA]</scope>
    <source>
        <strain evidence="1">ISS3</strain>
    </source>
</reference>
<accession>A0A0V1BFM6</accession>
<comment type="caution">
    <text evidence="1">The sequence shown here is derived from an EMBL/GenBank/DDBJ whole genome shotgun (WGS) entry which is preliminary data.</text>
</comment>
<dbReference type="EMBL" id="JYDH01000049">
    <property type="protein sequence ID" value="KRY35808.1"/>
    <property type="molecule type" value="Genomic_DNA"/>
</dbReference>
<dbReference type="AlphaFoldDB" id="A0A0V1BFM6"/>
<evidence type="ECO:0000313" key="1">
    <source>
        <dbReference type="EMBL" id="KRY35808.1"/>
    </source>
</evidence>
<keyword evidence="2" id="KW-1185">Reference proteome</keyword>
<evidence type="ECO:0000313" key="2">
    <source>
        <dbReference type="Proteomes" id="UP000054776"/>
    </source>
</evidence>
<dbReference type="InParanoid" id="A0A0V1BFM6"/>
<organism evidence="1 2">
    <name type="scientific">Trichinella spiralis</name>
    <name type="common">Trichina worm</name>
    <dbReference type="NCBI Taxonomy" id="6334"/>
    <lineage>
        <taxon>Eukaryota</taxon>
        <taxon>Metazoa</taxon>
        <taxon>Ecdysozoa</taxon>
        <taxon>Nematoda</taxon>
        <taxon>Enoplea</taxon>
        <taxon>Dorylaimia</taxon>
        <taxon>Trichinellida</taxon>
        <taxon>Trichinellidae</taxon>
        <taxon>Trichinella</taxon>
    </lineage>
</organism>
<gene>
    <name evidence="1" type="ORF">T01_1291</name>
</gene>
<feature type="non-terminal residue" evidence="1">
    <location>
        <position position="78"/>
    </location>
</feature>
<dbReference type="Proteomes" id="UP000054776">
    <property type="component" value="Unassembled WGS sequence"/>
</dbReference>
<name>A0A0V1BFM6_TRISP</name>
<proteinExistence type="predicted"/>